<name>A0A1F6GBG5_9PROT</name>
<accession>A0A1F6GBG5</accession>
<dbReference type="STRING" id="1817772.A2527_07040"/>
<dbReference type="AlphaFoldDB" id="A0A1F6GBG5"/>
<sequence>MSFLKKLLILGLLLALLVPNQPLLAQMSASGGGGTAMGDGVGGPNPPMRNVFLNVLWGSLTGGMLYTGLNILDDTKSKGERYGFTNMTAKFIEGATYGGIGGLFVGVYLSMSGISFDPNRTRVVGGEDFRPIHWRGPGEVELAHFHYHF</sequence>
<dbReference type="Proteomes" id="UP000178449">
    <property type="component" value="Unassembled WGS sequence"/>
</dbReference>
<keyword evidence="1" id="KW-1133">Transmembrane helix</keyword>
<evidence type="ECO:0000256" key="1">
    <source>
        <dbReference type="SAM" id="Phobius"/>
    </source>
</evidence>
<keyword evidence="1" id="KW-0472">Membrane</keyword>
<reference evidence="3 4" key="1">
    <citation type="journal article" date="2016" name="Nat. Commun.">
        <title>Thousands of microbial genomes shed light on interconnected biogeochemical processes in an aquifer system.</title>
        <authorList>
            <person name="Anantharaman K."/>
            <person name="Brown C.T."/>
            <person name="Hug L.A."/>
            <person name="Sharon I."/>
            <person name="Castelle C.J."/>
            <person name="Probst A.J."/>
            <person name="Thomas B.C."/>
            <person name="Singh A."/>
            <person name="Wilkins M.J."/>
            <person name="Karaoz U."/>
            <person name="Brodie E.L."/>
            <person name="Williams K.H."/>
            <person name="Hubbard S.S."/>
            <person name="Banfield J.F."/>
        </authorList>
    </citation>
    <scope>NUCLEOTIDE SEQUENCE [LARGE SCALE GENOMIC DNA]</scope>
</reference>
<gene>
    <name evidence="3" type="ORF">A2527_07040</name>
</gene>
<evidence type="ECO:0000313" key="3">
    <source>
        <dbReference type="EMBL" id="OGG95461.1"/>
    </source>
</evidence>
<organism evidence="3 4">
    <name type="scientific">Candidatus Lambdaproteobacteria bacterium RIFOXYD2_FULL_50_16</name>
    <dbReference type="NCBI Taxonomy" id="1817772"/>
    <lineage>
        <taxon>Bacteria</taxon>
        <taxon>Pseudomonadati</taxon>
        <taxon>Pseudomonadota</taxon>
        <taxon>Candidatus Lambdaproteobacteria</taxon>
    </lineage>
</organism>
<proteinExistence type="predicted"/>
<feature type="chain" id="PRO_5009524629" evidence="2">
    <location>
        <begin position="26"/>
        <end position="149"/>
    </location>
</feature>
<comment type="caution">
    <text evidence="3">The sequence shown here is derived from an EMBL/GenBank/DDBJ whole genome shotgun (WGS) entry which is preliminary data.</text>
</comment>
<dbReference type="EMBL" id="MFNE01000022">
    <property type="protein sequence ID" value="OGG95461.1"/>
    <property type="molecule type" value="Genomic_DNA"/>
</dbReference>
<feature type="transmembrane region" description="Helical" evidence="1">
    <location>
        <begin position="51"/>
        <end position="72"/>
    </location>
</feature>
<protein>
    <submittedName>
        <fullName evidence="3">Uncharacterized protein</fullName>
    </submittedName>
</protein>
<evidence type="ECO:0000256" key="2">
    <source>
        <dbReference type="SAM" id="SignalP"/>
    </source>
</evidence>
<keyword evidence="2" id="KW-0732">Signal</keyword>
<feature type="signal peptide" evidence="2">
    <location>
        <begin position="1"/>
        <end position="25"/>
    </location>
</feature>
<keyword evidence="1" id="KW-0812">Transmembrane</keyword>
<evidence type="ECO:0000313" key="4">
    <source>
        <dbReference type="Proteomes" id="UP000178449"/>
    </source>
</evidence>